<feature type="domain" description="CCHC-type" evidence="3">
    <location>
        <begin position="254"/>
        <end position="269"/>
    </location>
</feature>
<feature type="compositionally biased region" description="Polar residues" evidence="2">
    <location>
        <begin position="1"/>
        <end position="11"/>
    </location>
</feature>
<dbReference type="EMBL" id="CM010715">
    <property type="protein sequence ID" value="RZC43887.1"/>
    <property type="molecule type" value="Genomic_DNA"/>
</dbReference>
<keyword evidence="1" id="KW-0863">Zinc-finger</keyword>
<dbReference type="AlphaFoldDB" id="A0A4Y7I4T2"/>
<accession>A0A4Y7I4T2</accession>
<evidence type="ECO:0000313" key="5">
    <source>
        <dbReference type="Proteomes" id="UP000316621"/>
    </source>
</evidence>
<gene>
    <name evidence="4" type="ORF">C5167_036825</name>
</gene>
<dbReference type="Proteomes" id="UP000316621">
    <property type="component" value="Chromosome 1"/>
</dbReference>
<dbReference type="PROSITE" id="PS50158">
    <property type="entry name" value="ZF_CCHC"/>
    <property type="match status" value="1"/>
</dbReference>
<feature type="region of interest" description="Disordered" evidence="2">
    <location>
        <begin position="1"/>
        <end position="26"/>
    </location>
</feature>
<dbReference type="GO" id="GO:0003676">
    <property type="term" value="F:nucleic acid binding"/>
    <property type="evidence" value="ECO:0007669"/>
    <property type="project" value="InterPro"/>
</dbReference>
<dbReference type="STRING" id="3469.A0A4Y7I4T2"/>
<proteinExistence type="predicted"/>
<evidence type="ECO:0000256" key="2">
    <source>
        <dbReference type="SAM" id="MobiDB-lite"/>
    </source>
</evidence>
<keyword evidence="5" id="KW-1185">Reference proteome</keyword>
<dbReference type="SUPFAM" id="SSF57756">
    <property type="entry name" value="Retrovirus zinc finger-like domains"/>
    <property type="match status" value="1"/>
</dbReference>
<dbReference type="Pfam" id="PF00098">
    <property type="entry name" value="zf-CCHC"/>
    <property type="match status" value="1"/>
</dbReference>
<sequence>MAERGNLSSPEKASKIRKRKSSKGSETCTSELPYLEKKLLLLAYKEYEHVKDKWSVIKTKSKYSLFSDRDSRVLNLQHMWLMEMGYELVNDEVVCKGICVRSSDGSFVRSAKKGCSGNEGIDGESLSSTEIMKIGELTCNKGTDGELTCNKGTDGKEVFTEEEHLIKHINDYLDTHKKELLGTVETEFSKVKRGVSLVVKDWFHRRGGGGYGDSLSGGGYGSDDRSGGGYGSRGGSGGGYGSVGGGGGGGVGSCYNCGESGHFSRECTQAKSGGGGGGSYGGSGRGGGGGDCSCSGHFAGECPNGGGN</sequence>
<dbReference type="SMART" id="SM00343">
    <property type="entry name" value="ZnF_C2HC"/>
    <property type="match status" value="1"/>
</dbReference>
<reference evidence="4 5" key="1">
    <citation type="journal article" date="2018" name="Science">
        <title>The opium poppy genome and morphinan production.</title>
        <authorList>
            <person name="Guo L."/>
            <person name="Winzer T."/>
            <person name="Yang X."/>
            <person name="Li Y."/>
            <person name="Ning Z."/>
            <person name="He Z."/>
            <person name="Teodor R."/>
            <person name="Lu Y."/>
            <person name="Bowser T.A."/>
            <person name="Graham I.A."/>
            <person name="Ye K."/>
        </authorList>
    </citation>
    <scope>NUCLEOTIDE SEQUENCE [LARGE SCALE GENOMIC DNA]</scope>
    <source>
        <strain evidence="5">cv. HN1</strain>
        <tissue evidence="4">Leaves</tissue>
    </source>
</reference>
<evidence type="ECO:0000313" key="4">
    <source>
        <dbReference type="EMBL" id="RZC43887.1"/>
    </source>
</evidence>
<dbReference type="InterPro" id="IPR001878">
    <property type="entry name" value="Znf_CCHC"/>
</dbReference>
<organism evidence="4 5">
    <name type="scientific">Papaver somniferum</name>
    <name type="common">Opium poppy</name>
    <dbReference type="NCBI Taxonomy" id="3469"/>
    <lineage>
        <taxon>Eukaryota</taxon>
        <taxon>Viridiplantae</taxon>
        <taxon>Streptophyta</taxon>
        <taxon>Embryophyta</taxon>
        <taxon>Tracheophyta</taxon>
        <taxon>Spermatophyta</taxon>
        <taxon>Magnoliopsida</taxon>
        <taxon>Ranunculales</taxon>
        <taxon>Papaveraceae</taxon>
        <taxon>Papaveroideae</taxon>
        <taxon>Papaver</taxon>
    </lineage>
</organism>
<dbReference type="OrthoDB" id="10591932at2759"/>
<dbReference type="GO" id="GO:0008270">
    <property type="term" value="F:zinc ion binding"/>
    <property type="evidence" value="ECO:0007669"/>
    <property type="project" value="UniProtKB-KW"/>
</dbReference>
<evidence type="ECO:0000259" key="3">
    <source>
        <dbReference type="PROSITE" id="PS50158"/>
    </source>
</evidence>
<keyword evidence="1" id="KW-0862">Zinc</keyword>
<dbReference type="Gene3D" id="4.10.60.10">
    <property type="entry name" value="Zinc finger, CCHC-type"/>
    <property type="match status" value="1"/>
</dbReference>
<name>A0A4Y7I4T2_PAPSO</name>
<keyword evidence="1" id="KW-0479">Metal-binding</keyword>
<protein>
    <recommendedName>
        <fullName evidence="3">CCHC-type domain-containing protein</fullName>
    </recommendedName>
</protein>
<dbReference type="Gramene" id="RZC43887">
    <property type="protein sequence ID" value="RZC43887"/>
    <property type="gene ID" value="C5167_036825"/>
</dbReference>
<evidence type="ECO:0000256" key="1">
    <source>
        <dbReference type="PROSITE-ProRule" id="PRU00047"/>
    </source>
</evidence>
<dbReference type="InterPro" id="IPR036875">
    <property type="entry name" value="Znf_CCHC_sf"/>
</dbReference>